<feature type="region of interest" description="Disordered" evidence="4">
    <location>
        <begin position="339"/>
        <end position="391"/>
    </location>
</feature>
<comment type="subcellular location">
    <subcellularLocation>
        <location evidence="1">Nucleus</location>
    </subcellularLocation>
</comment>
<dbReference type="InterPro" id="IPR010756">
    <property type="entry name" value="Tls1-like"/>
</dbReference>
<feature type="compositionally biased region" description="Basic and acidic residues" evidence="4">
    <location>
        <begin position="27"/>
        <end position="37"/>
    </location>
</feature>
<feature type="compositionally biased region" description="Low complexity" evidence="4">
    <location>
        <begin position="172"/>
        <end position="183"/>
    </location>
</feature>
<feature type="region of interest" description="Disordered" evidence="4">
    <location>
        <begin position="167"/>
        <end position="288"/>
    </location>
</feature>
<accession>A0AAJ0M738</accession>
<dbReference type="PANTHER" id="PTHR13486:SF2">
    <property type="entry name" value="SPLICING FACTOR C9ORF78"/>
    <property type="match status" value="1"/>
</dbReference>
<evidence type="ECO:0000256" key="4">
    <source>
        <dbReference type="SAM" id="MobiDB-lite"/>
    </source>
</evidence>
<dbReference type="GO" id="GO:0000398">
    <property type="term" value="P:mRNA splicing, via spliceosome"/>
    <property type="evidence" value="ECO:0007669"/>
    <property type="project" value="TreeGrafter"/>
</dbReference>
<reference evidence="5" key="1">
    <citation type="journal article" date="2023" name="Mol. Phylogenet. Evol.">
        <title>Genome-scale phylogeny and comparative genomics of the fungal order Sordariales.</title>
        <authorList>
            <person name="Hensen N."/>
            <person name="Bonometti L."/>
            <person name="Westerberg I."/>
            <person name="Brannstrom I.O."/>
            <person name="Guillou S."/>
            <person name="Cros-Aarteil S."/>
            <person name="Calhoun S."/>
            <person name="Haridas S."/>
            <person name="Kuo A."/>
            <person name="Mondo S."/>
            <person name="Pangilinan J."/>
            <person name="Riley R."/>
            <person name="LaButti K."/>
            <person name="Andreopoulos B."/>
            <person name="Lipzen A."/>
            <person name="Chen C."/>
            <person name="Yan M."/>
            <person name="Daum C."/>
            <person name="Ng V."/>
            <person name="Clum A."/>
            <person name="Steindorff A."/>
            <person name="Ohm R.A."/>
            <person name="Martin F."/>
            <person name="Silar P."/>
            <person name="Natvig D.O."/>
            <person name="Lalanne C."/>
            <person name="Gautier V."/>
            <person name="Ament-Velasquez S.L."/>
            <person name="Kruys A."/>
            <person name="Hutchinson M.I."/>
            <person name="Powell A.J."/>
            <person name="Barry K."/>
            <person name="Miller A.N."/>
            <person name="Grigoriev I.V."/>
            <person name="Debuchy R."/>
            <person name="Gladieux P."/>
            <person name="Hiltunen Thoren M."/>
            <person name="Johannesson H."/>
        </authorList>
    </citation>
    <scope>NUCLEOTIDE SEQUENCE</scope>
    <source>
        <strain evidence="5">CBS 333.67</strain>
    </source>
</reference>
<comment type="caution">
    <text evidence="5">The sequence shown here is derived from an EMBL/GenBank/DDBJ whole genome shotgun (WGS) entry which is preliminary data.</text>
</comment>
<evidence type="ECO:0000313" key="5">
    <source>
        <dbReference type="EMBL" id="KAK3311315.1"/>
    </source>
</evidence>
<gene>
    <name evidence="5" type="ORF">B0T15DRAFT_521047</name>
</gene>
<evidence type="ECO:0000256" key="3">
    <source>
        <dbReference type="ARBA" id="ARBA00023242"/>
    </source>
</evidence>
<feature type="region of interest" description="Disordered" evidence="4">
    <location>
        <begin position="304"/>
        <end position="323"/>
    </location>
</feature>
<protein>
    <submittedName>
        <fullName evidence="5">Hepatocellular carcinoma-associated antigen 59-domain-containing protein</fullName>
    </submittedName>
</protein>
<evidence type="ECO:0000256" key="2">
    <source>
        <dbReference type="ARBA" id="ARBA00007643"/>
    </source>
</evidence>
<evidence type="ECO:0000313" key="6">
    <source>
        <dbReference type="Proteomes" id="UP001273166"/>
    </source>
</evidence>
<feature type="compositionally biased region" description="Basic and acidic residues" evidence="4">
    <location>
        <begin position="229"/>
        <end position="241"/>
    </location>
</feature>
<keyword evidence="3" id="KW-0539">Nucleus</keyword>
<reference evidence="5" key="2">
    <citation type="submission" date="2023-06" db="EMBL/GenBank/DDBJ databases">
        <authorList>
            <consortium name="Lawrence Berkeley National Laboratory"/>
            <person name="Mondo S.J."/>
            <person name="Hensen N."/>
            <person name="Bonometti L."/>
            <person name="Westerberg I."/>
            <person name="Brannstrom I.O."/>
            <person name="Guillou S."/>
            <person name="Cros-Aarteil S."/>
            <person name="Calhoun S."/>
            <person name="Haridas S."/>
            <person name="Kuo A."/>
            <person name="Pangilinan J."/>
            <person name="Riley R."/>
            <person name="Labutti K."/>
            <person name="Andreopoulos B."/>
            <person name="Lipzen A."/>
            <person name="Chen C."/>
            <person name="Yanf M."/>
            <person name="Daum C."/>
            <person name="Ng V."/>
            <person name="Clum A."/>
            <person name="Steindorff A."/>
            <person name="Ohm R."/>
            <person name="Martin F."/>
            <person name="Silar P."/>
            <person name="Natvig D."/>
            <person name="Lalanne C."/>
            <person name="Gautier V."/>
            <person name="Ament-Velasquez S.L."/>
            <person name="Kruys A."/>
            <person name="Hutchinson M.I."/>
            <person name="Powell A.J."/>
            <person name="Barry K."/>
            <person name="Miller A.N."/>
            <person name="Grigoriev I.V."/>
            <person name="Debuchy R."/>
            <person name="Gladieux P."/>
            <person name="Thoren M.H."/>
            <person name="Johannesson H."/>
        </authorList>
    </citation>
    <scope>NUCLEOTIDE SEQUENCE</scope>
    <source>
        <strain evidence="5">CBS 333.67</strain>
    </source>
</reference>
<dbReference type="GO" id="GO:0005681">
    <property type="term" value="C:spliceosomal complex"/>
    <property type="evidence" value="ECO:0007669"/>
    <property type="project" value="TreeGrafter"/>
</dbReference>
<dbReference type="EMBL" id="JAUDZG010000001">
    <property type="protein sequence ID" value="KAK3311315.1"/>
    <property type="molecule type" value="Genomic_DNA"/>
</dbReference>
<dbReference type="Pfam" id="PF07052">
    <property type="entry name" value="Hep_59"/>
    <property type="match status" value="1"/>
</dbReference>
<feature type="region of interest" description="Disordered" evidence="4">
    <location>
        <begin position="1"/>
        <end position="106"/>
    </location>
</feature>
<feature type="compositionally biased region" description="Basic and acidic residues" evidence="4">
    <location>
        <begin position="376"/>
        <end position="391"/>
    </location>
</feature>
<organism evidence="5 6">
    <name type="scientific">Chaetomium strumarium</name>
    <dbReference type="NCBI Taxonomy" id="1170767"/>
    <lineage>
        <taxon>Eukaryota</taxon>
        <taxon>Fungi</taxon>
        <taxon>Dikarya</taxon>
        <taxon>Ascomycota</taxon>
        <taxon>Pezizomycotina</taxon>
        <taxon>Sordariomycetes</taxon>
        <taxon>Sordariomycetidae</taxon>
        <taxon>Sordariales</taxon>
        <taxon>Chaetomiaceae</taxon>
        <taxon>Chaetomium</taxon>
    </lineage>
</organism>
<evidence type="ECO:0000256" key="1">
    <source>
        <dbReference type="ARBA" id="ARBA00004123"/>
    </source>
</evidence>
<sequence length="391" mass="43276">MATINAEPDALPQVVFRPGKKRKMYRQRADEPDERTSGIELGDGNGGTAPEDSAAAHDTANPPAEEDDGEQGLSVAEVLRLRNSRKHRPGGVGFRAGPSFPGDSKVISEENTEQSMVLHGNTDAQQAAEVAVIGGISKRFAPQTGLVGEVVNKHMEEYVESELARRKRHAAEAAAAAALLEQQDQQRRQDSSTTAMSDDQQDPSFAVTGGHSDSQRVLQGRLLEVDLGEEARARTAEMTERARRRLQGQIDEEEQEEGKGRARKVRLGRDGKPLRSRNRRGSDTIRREQLVEEFLSENRLDIYDTQSDQAANPAAPEAEEGAADDRIAEEFRREFMEAMAQRHRRRRAPPAKPGAKKQEEILRGPKLGGSRNARAAMRDLLLKEQASKQRR</sequence>
<dbReference type="PANTHER" id="PTHR13486">
    <property type="entry name" value="TELOMERE LENGTH AND SILENCING PROTEIN 1 TLS1 FAMILY MEMBER"/>
    <property type="match status" value="1"/>
</dbReference>
<dbReference type="AlphaFoldDB" id="A0AAJ0M738"/>
<dbReference type="Proteomes" id="UP001273166">
    <property type="component" value="Unassembled WGS sequence"/>
</dbReference>
<proteinExistence type="inferred from homology"/>
<name>A0AAJ0M738_9PEZI</name>
<dbReference type="RefSeq" id="XP_062727095.1">
    <property type="nucleotide sequence ID" value="XM_062868541.1"/>
</dbReference>
<comment type="similarity">
    <text evidence="2">Belongs to the TLS1 family.</text>
</comment>
<keyword evidence="6" id="KW-1185">Reference proteome</keyword>
<dbReference type="GeneID" id="87887370"/>